<dbReference type="GO" id="GO:0003677">
    <property type="term" value="F:DNA binding"/>
    <property type="evidence" value="ECO:0007669"/>
    <property type="project" value="UniProtKB-KW"/>
</dbReference>
<reference evidence="4" key="1">
    <citation type="submission" date="2023-09" db="EMBL/GenBank/DDBJ databases">
        <title>Paucibacter sp. APW11 Genome sequencing and assembly.</title>
        <authorList>
            <person name="Kim I."/>
        </authorList>
    </citation>
    <scope>NUCLEOTIDE SEQUENCE</scope>
    <source>
        <strain evidence="4">APW11</strain>
    </source>
</reference>
<evidence type="ECO:0000313" key="4">
    <source>
        <dbReference type="EMBL" id="MDT9000748.1"/>
    </source>
</evidence>
<dbReference type="PROSITE" id="PS50930">
    <property type="entry name" value="HTH_LYTTR"/>
    <property type="match status" value="1"/>
</dbReference>
<dbReference type="Gene3D" id="3.40.50.2300">
    <property type="match status" value="1"/>
</dbReference>
<keyword evidence="1" id="KW-0597">Phosphoprotein</keyword>
<dbReference type="Proteomes" id="UP001246372">
    <property type="component" value="Unassembled WGS sequence"/>
</dbReference>
<evidence type="ECO:0000259" key="2">
    <source>
        <dbReference type="PROSITE" id="PS50110"/>
    </source>
</evidence>
<dbReference type="PROSITE" id="PS50110">
    <property type="entry name" value="RESPONSE_REGULATORY"/>
    <property type="match status" value="1"/>
</dbReference>
<dbReference type="SMART" id="SM00850">
    <property type="entry name" value="LytTR"/>
    <property type="match status" value="1"/>
</dbReference>
<keyword evidence="5" id="KW-1185">Reference proteome</keyword>
<sequence>MKPWTALIVDDEALARSNLQLAMAEHAGWACAAVCASAAEARVVLAQRPVDLVLLDIQMPRQNGLSFASELCRMPQPPLIVFVTAHDEHALAAFDVFALDYLLKPFDDQRFAQTLQRAEQLLTLKQRDNYAAAVDGFLHEQHSLQAGQALPMLPSLTVRSVGLVERIALADIDWVLAAGNYVELHIGSRTVLHRSTLAALEARLPPTQFMRVHRTAMVRRDQAAALAVTGDSSYQLSLRSGAQVPVSERYVRSVRALFDEPSRQ</sequence>
<dbReference type="InterPro" id="IPR007492">
    <property type="entry name" value="LytTR_DNA-bd_dom"/>
</dbReference>
<accession>A0ABU3PF62</accession>
<evidence type="ECO:0000259" key="3">
    <source>
        <dbReference type="PROSITE" id="PS50930"/>
    </source>
</evidence>
<dbReference type="SMART" id="SM00448">
    <property type="entry name" value="REC"/>
    <property type="match status" value="1"/>
</dbReference>
<dbReference type="InterPro" id="IPR046947">
    <property type="entry name" value="LytR-like"/>
</dbReference>
<dbReference type="PANTHER" id="PTHR37299:SF1">
    <property type="entry name" value="STAGE 0 SPORULATION PROTEIN A HOMOLOG"/>
    <property type="match status" value="1"/>
</dbReference>
<dbReference type="EMBL" id="JAVXZY010000006">
    <property type="protein sequence ID" value="MDT9000748.1"/>
    <property type="molecule type" value="Genomic_DNA"/>
</dbReference>
<keyword evidence="4" id="KW-0238">DNA-binding</keyword>
<dbReference type="Pfam" id="PF00072">
    <property type="entry name" value="Response_reg"/>
    <property type="match status" value="1"/>
</dbReference>
<proteinExistence type="predicted"/>
<evidence type="ECO:0000256" key="1">
    <source>
        <dbReference type="PROSITE-ProRule" id="PRU00169"/>
    </source>
</evidence>
<feature type="modified residue" description="4-aspartylphosphate" evidence="1">
    <location>
        <position position="56"/>
    </location>
</feature>
<gene>
    <name evidence="4" type="ORF">RQP53_15840</name>
</gene>
<evidence type="ECO:0000313" key="5">
    <source>
        <dbReference type="Proteomes" id="UP001246372"/>
    </source>
</evidence>
<dbReference type="InterPro" id="IPR001789">
    <property type="entry name" value="Sig_transdc_resp-reg_receiver"/>
</dbReference>
<dbReference type="SUPFAM" id="SSF52172">
    <property type="entry name" value="CheY-like"/>
    <property type="match status" value="1"/>
</dbReference>
<dbReference type="Gene3D" id="2.40.50.1020">
    <property type="entry name" value="LytTr DNA-binding domain"/>
    <property type="match status" value="1"/>
</dbReference>
<name>A0ABU3PF62_9BURK</name>
<protein>
    <submittedName>
        <fullName evidence="4">LytTR family DNA-binding domain-containing protein</fullName>
    </submittedName>
</protein>
<dbReference type="InterPro" id="IPR011006">
    <property type="entry name" value="CheY-like_superfamily"/>
</dbReference>
<comment type="caution">
    <text evidence="4">The sequence shown here is derived from an EMBL/GenBank/DDBJ whole genome shotgun (WGS) entry which is preliminary data.</text>
</comment>
<dbReference type="Pfam" id="PF04397">
    <property type="entry name" value="LytTR"/>
    <property type="match status" value="1"/>
</dbReference>
<feature type="domain" description="Response regulatory" evidence="2">
    <location>
        <begin position="5"/>
        <end position="119"/>
    </location>
</feature>
<dbReference type="PANTHER" id="PTHR37299">
    <property type="entry name" value="TRANSCRIPTIONAL REGULATOR-RELATED"/>
    <property type="match status" value="1"/>
</dbReference>
<feature type="domain" description="HTH LytTR-type" evidence="3">
    <location>
        <begin position="156"/>
        <end position="260"/>
    </location>
</feature>
<organism evidence="4 5">
    <name type="scientific">Roseateles aquae</name>
    <dbReference type="NCBI Taxonomy" id="3077235"/>
    <lineage>
        <taxon>Bacteria</taxon>
        <taxon>Pseudomonadati</taxon>
        <taxon>Pseudomonadota</taxon>
        <taxon>Betaproteobacteria</taxon>
        <taxon>Burkholderiales</taxon>
        <taxon>Sphaerotilaceae</taxon>
        <taxon>Roseateles</taxon>
    </lineage>
</organism>
<dbReference type="RefSeq" id="WP_315651612.1">
    <property type="nucleotide sequence ID" value="NZ_JAVXZY010000006.1"/>
</dbReference>